<comment type="caution">
    <text evidence="1">The sequence shown here is derived from an EMBL/GenBank/DDBJ whole genome shotgun (WGS) entry which is preliminary data.</text>
</comment>
<evidence type="ECO:0000313" key="1">
    <source>
        <dbReference type="EMBL" id="KRQ96811.1"/>
    </source>
</evidence>
<accession>A0A0R3KMI5</accession>
<reference evidence="1 2" key="1">
    <citation type="submission" date="2014-03" db="EMBL/GenBank/DDBJ databases">
        <title>Bradyrhizobium valentinum sp. nov., isolated from effective nodules of Lupinus mariae-josephae, a lupine endemic of basic-lime soils in Eastern Spain.</title>
        <authorList>
            <person name="Duran D."/>
            <person name="Rey L."/>
            <person name="Navarro A."/>
            <person name="Busquets A."/>
            <person name="Imperial J."/>
            <person name="Ruiz-Argueso T."/>
        </authorList>
    </citation>
    <scope>NUCLEOTIDE SEQUENCE [LARGE SCALE GENOMIC DNA]</scope>
    <source>
        <strain evidence="1 2">LmjM3</strain>
    </source>
</reference>
<dbReference type="Proteomes" id="UP000051913">
    <property type="component" value="Unassembled WGS sequence"/>
</dbReference>
<sequence length="96" mass="9985">MATVGGPHPTRLRHDSPNAVTAHQPLDAAAAHPTALSLQLDMDTRAAIASTGFVMDPLDVVDEFAVGGRSPALRARAPSIIAGRRDPSTSHRIVTG</sequence>
<proteinExistence type="predicted"/>
<dbReference type="AlphaFoldDB" id="A0A0R3KMI5"/>
<dbReference type="EMBL" id="LLXX01000189">
    <property type="protein sequence ID" value="KRQ96811.1"/>
    <property type="molecule type" value="Genomic_DNA"/>
</dbReference>
<name>A0A0R3KMI5_9BRAD</name>
<evidence type="ECO:0000313" key="2">
    <source>
        <dbReference type="Proteomes" id="UP000051913"/>
    </source>
</evidence>
<keyword evidence="2" id="KW-1185">Reference proteome</keyword>
<organism evidence="1 2">
    <name type="scientific">Bradyrhizobium valentinum</name>
    <dbReference type="NCBI Taxonomy" id="1518501"/>
    <lineage>
        <taxon>Bacteria</taxon>
        <taxon>Pseudomonadati</taxon>
        <taxon>Pseudomonadota</taxon>
        <taxon>Alphaproteobacteria</taxon>
        <taxon>Hyphomicrobiales</taxon>
        <taxon>Nitrobacteraceae</taxon>
        <taxon>Bradyrhizobium</taxon>
    </lineage>
</organism>
<gene>
    <name evidence="1" type="ORF">CP49_33215</name>
</gene>
<protein>
    <submittedName>
        <fullName evidence="1">Uncharacterized protein</fullName>
    </submittedName>
</protein>